<dbReference type="Proteomes" id="UP001054945">
    <property type="component" value="Unassembled WGS sequence"/>
</dbReference>
<organism evidence="2 3">
    <name type="scientific">Caerostris extrusa</name>
    <name type="common">Bark spider</name>
    <name type="synonym">Caerostris bankana</name>
    <dbReference type="NCBI Taxonomy" id="172846"/>
    <lineage>
        <taxon>Eukaryota</taxon>
        <taxon>Metazoa</taxon>
        <taxon>Ecdysozoa</taxon>
        <taxon>Arthropoda</taxon>
        <taxon>Chelicerata</taxon>
        <taxon>Arachnida</taxon>
        <taxon>Araneae</taxon>
        <taxon>Araneomorphae</taxon>
        <taxon>Entelegynae</taxon>
        <taxon>Araneoidea</taxon>
        <taxon>Araneidae</taxon>
        <taxon>Caerostris</taxon>
    </lineage>
</organism>
<dbReference type="AlphaFoldDB" id="A0AAV4PWG9"/>
<dbReference type="EMBL" id="BPLR01005321">
    <property type="protein sequence ID" value="GIY01432.1"/>
    <property type="molecule type" value="Genomic_DNA"/>
</dbReference>
<evidence type="ECO:0000256" key="1">
    <source>
        <dbReference type="SAM" id="MobiDB-lite"/>
    </source>
</evidence>
<name>A0AAV4PWG9_CAEEX</name>
<gene>
    <name evidence="2" type="ORF">CEXT_427521</name>
</gene>
<protein>
    <submittedName>
        <fullName evidence="2">Uncharacterized protein</fullName>
    </submittedName>
</protein>
<keyword evidence="3" id="KW-1185">Reference proteome</keyword>
<accession>A0AAV4PWG9</accession>
<comment type="caution">
    <text evidence="2">The sequence shown here is derived from an EMBL/GenBank/DDBJ whole genome shotgun (WGS) entry which is preliminary data.</text>
</comment>
<reference evidence="2 3" key="1">
    <citation type="submission" date="2021-06" db="EMBL/GenBank/DDBJ databases">
        <title>Caerostris extrusa draft genome.</title>
        <authorList>
            <person name="Kono N."/>
            <person name="Arakawa K."/>
        </authorList>
    </citation>
    <scope>NUCLEOTIDE SEQUENCE [LARGE SCALE GENOMIC DNA]</scope>
</reference>
<sequence length="91" mass="10595">MRKQRRTLRKRSSKKKSREGLCGQGSYFWGRTYAKGAIYRGQNGDTPSGHPDGEEIVADSMEPRRNNTLQKDFHENWIPRICMPYGRQCDC</sequence>
<evidence type="ECO:0000313" key="2">
    <source>
        <dbReference type="EMBL" id="GIY01432.1"/>
    </source>
</evidence>
<proteinExistence type="predicted"/>
<feature type="compositionally biased region" description="Basic residues" evidence="1">
    <location>
        <begin position="1"/>
        <end position="17"/>
    </location>
</feature>
<evidence type="ECO:0000313" key="3">
    <source>
        <dbReference type="Proteomes" id="UP001054945"/>
    </source>
</evidence>
<feature type="region of interest" description="Disordered" evidence="1">
    <location>
        <begin position="1"/>
        <end position="20"/>
    </location>
</feature>